<evidence type="ECO:0000256" key="1">
    <source>
        <dbReference type="SAM" id="MobiDB-lite"/>
    </source>
</evidence>
<dbReference type="AlphaFoldDB" id="A0A914HU56"/>
<accession>A0A914HU56</accession>
<feature type="compositionally biased region" description="Polar residues" evidence="1">
    <location>
        <begin position="72"/>
        <end position="85"/>
    </location>
</feature>
<keyword evidence="3" id="KW-1185">Reference proteome</keyword>
<evidence type="ECO:0000256" key="2">
    <source>
        <dbReference type="SAM" id="SignalP"/>
    </source>
</evidence>
<evidence type="ECO:0000313" key="4">
    <source>
        <dbReference type="WBParaSite" id="Gr19_v10_g3792.t1"/>
    </source>
</evidence>
<feature type="chain" id="PRO_5037241439" evidence="2">
    <location>
        <begin position="21"/>
        <end position="119"/>
    </location>
</feature>
<evidence type="ECO:0000313" key="3">
    <source>
        <dbReference type="Proteomes" id="UP000887572"/>
    </source>
</evidence>
<dbReference type="WBParaSite" id="Gr19_v10_g3792.t1">
    <property type="protein sequence ID" value="Gr19_v10_g3792.t1"/>
    <property type="gene ID" value="Gr19_v10_g3792"/>
</dbReference>
<sequence>MKTVVALVAFLAIFVPLNSAFGGKALCPLKCHKGSAFSFEGTDSSAIGNCSSPRDQYCIEATCSACEEQRPARNQQQTTRKQSPRSIYVEQRRQNVNFSGIYAMDETGSVVRLSRQQMH</sequence>
<dbReference type="Proteomes" id="UP000887572">
    <property type="component" value="Unplaced"/>
</dbReference>
<proteinExistence type="predicted"/>
<keyword evidence="2" id="KW-0732">Signal</keyword>
<name>A0A914HU56_GLORO</name>
<protein>
    <submittedName>
        <fullName evidence="4">Uncharacterized protein</fullName>
    </submittedName>
</protein>
<feature type="signal peptide" evidence="2">
    <location>
        <begin position="1"/>
        <end position="20"/>
    </location>
</feature>
<reference evidence="4" key="1">
    <citation type="submission" date="2022-11" db="UniProtKB">
        <authorList>
            <consortium name="WormBaseParasite"/>
        </authorList>
    </citation>
    <scope>IDENTIFICATION</scope>
</reference>
<organism evidence="3 4">
    <name type="scientific">Globodera rostochiensis</name>
    <name type="common">Golden nematode worm</name>
    <name type="synonym">Heterodera rostochiensis</name>
    <dbReference type="NCBI Taxonomy" id="31243"/>
    <lineage>
        <taxon>Eukaryota</taxon>
        <taxon>Metazoa</taxon>
        <taxon>Ecdysozoa</taxon>
        <taxon>Nematoda</taxon>
        <taxon>Chromadorea</taxon>
        <taxon>Rhabditida</taxon>
        <taxon>Tylenchina</taxon>
        <taxon>Tylenchomorpha</taxon>
        <taxon>Tylenchoidea</taxon>
        <taxon>Heteroderidae</taxon>
        <taxon>Heteroderinae</taxon>
        <taxon>Globodera</taxon>
    </lineage>
</organism>
<feature type="region of interest" description="Disordered" evidence="1">
    <location>
        <begin position="69"/>
        <end position="91"/>
    </location>
</feature>